<dbReference type="EMBL" id="UZAU01000694">
    <property type="status" value="NOT_ANNOTATED_CDS"/>
    <property type="molecule type" value="Genomic_DNA"/>
</dbReference>
<evidence type="ECO:0000313" key="2">
    <source>
        <dbReference type="Proteomes" id="UP000596661"/>
    </source>
</evidence>
<reference evidence="1" key="2">
    <citation type="submission" date="2021-03" db="UniProtKB">
        <authorList>
            <consortium name="EnsemblPlants"/>
        </authorList>
    </citation>
    <scope>IDENTIFICATION</scope>
</reference>
<dbReference type="Proteomes" id="UP000596661">
    <property type="component" value="Chromosome 8"/>
</dbReference>
<accession>A0A803QCV2</accession>
<evidence type="ECO:0000313" key="1">
    <source>
        <dbReference type="EnsemblPlants" id="cds.evm.model.08.939"/>
    </source>
</evidence>
<reference evidence="1" key="1">
    <citation type="submission" date="2018-11" db="EMBL/GenBank/DDBJ databases">
        <authorList>
            <person name="Grassa J C."/>
        </authorList>
    </citation>
    <scope>NUCLEOTIDE SEQUENCE [LARGE SCALE GENOMIC DNA]</scope>
</reference>
<dbReference type="AlphaFoldDB" id="A0A803QCV2"/>
<organism evidence="1 2">
    <name type="scientific">Cannabis sativa</name>
    <name type="common">Hemp</name>
    <name type="synonym">Marijuana</name>
    <dbReference type="NCBI Taxonomy" id="3483"/>
    <lineage>
        <taxon>Eukaryota</taxon>
        <taxon>Viridiplantae</taxon>
        <taxon>Streptophyta</taxon>
        <taxon>Embryophyta</taxon>
        <taxon>Tracheophyta</taxon>
        <taxon>Spermatophyta</taxon>
        <taxon>Magnoliopsida</taxon>
        <taxon>eudicotyledons</taxon>
        <taxon>Gunneridae</taxon>
        <taxon>Pentapetalae</taxon>
        <taxon>rosids</taxon>
        <taxon>fabids</taxon>
        <taxon>Rosales</taxon>
        <taxon>Cannabaceae</taxon>
        <taxon>Cannabis</taxon>
    </lineage>
</organism>
<proteinExistence type="predicted"/>
<protein>
    <submittedName>
        <fullName evidence="1">Uncharacterized protein</fullName>
    </submittedName>
</protein>
<dbReference type="EnsemblPlants" id="evm.model.08.939">
    <property type="protein sequence ID" value="cds.evm.model.08.939"/>
    <property type="gene ID" value="evm.TU.08.939"/>
</dbReference>
<keyword evidence="2" id="KW-1185">Reference proteome</keyword>
<dbReference type="Gramene" id="evm.model.08.939">
    <property type="protein sequence ID" value="cds.evm.model.08.939"/>
    <property type="gene ID" value="evm.TU.08.939"/>
</dbReference>
<name>A0A803QCV2_CANSA</name>
<sequence>MPSLSLIFFLRISSSHISNPRNHQDPAFQPSAFPSRSFSLPRNSYQNKRPKFLPLVTVAISQGDLDFEILAQKACKSKIPQDPTVTFEVELMESKVRSIGSYVEEVLRIANQYGTNFDSAGHPNWDMSSLNPFDLFMITDSTKFSNYYSFSSSSDDNDMDFEYLLSSPLGSKKGKK</sequence>